<feature type="domain" description="GED" evidence="3">
    <location>
        <begin position="589"/>
        <end position="676"/>
    </location>
</feature>
<dbReference type="GO" id="GO:0048312">
    <property type="term" value="P:intracellular distribution of mitochondria"/>
    <property type="evidence" value="ECO:0007669"/>
    <property type="project" value="TreeGrafter"/>
</dbReference>
<evidence type="ECO:0000256" key="1">
    <source>
        <dbReference type="ARBA" id="ARBA00022741"/>
    </source>
</evidence>
<dbReference type="Proteomes" id="UP000317257">
    <property type="component" value="Unassembled WGS sequence"/>
</dbReference>
<dbReference type="InterPro" id="IPR045063">
    <property type="entry name" value="Dynamin_N"/>
</dbReference>
<gene>
    <name evidence="5" type="ORF">ED733_000009</name>
</gene>
<dbReference type="SMART" id="SM00053">
    <property type="entry name" value="DYNc"/>
    <property type="match status" value="1"/>
</dbReference>
<dbReference type="GO" id="GO:0005525">
    <property type="term" value="F:GTP binding"/>
    <property type="evidence" value="ECO:0007669"/>
    <property type="project" value="InterPro"/>
</dbReference>
<dbReference type="AlphaFoldDB" id="A0A5C6FYZ7"/>
<dbReference type="GO" id="GO:0016559">
    <property type="term" value="P:peroxisome fission"/>
    <property type="evidence" value="ECO:0007669"/>
    <property type="project" value="TreeGrafter"/>
</dbReference>
<dbReference type="PRINTS" id="PR00195">
    <property type="entry name" value="DYNAMIN"/>
</dbReference>
<evidence type="ECO:0000256" key="2">
    <source>
        <dbReference type="ARBA" id="ARBA00023134"/>
    </source>
</evidence>
<dbReference type="GO" id="GO:0003924">
    <property type="term" value="F:GTPase activity"/>
    <property type="evidence" value="ECO:0007669"/>
    <property type="project" value="InterPro"/>
</dbReference>
<evidence type="ECO:0000259" key="3">
    <source>
        <dbReference type="PROSITE" id="PS51388"/>
    </source>
</evidence>
<organism evidence="5 6">
    <name type="scientific">Metarhizium rileyi (strain RCEF 4871)</name>
    <name type="common">Nomuraea rileyi</name>
    <dbReference type="NCBI Taxonomy" id="1649241"/>
    <lineage>
        <taxon>Eukaryota</taxon>
        <taxon>Fungi</taxon>
        <taxon>Dikarya</taxon>
        <taxon>Ascomycota</taxon>
        <taxon>Pezizomycotina</taxon>
        <taxon>Sordariomycetes</taxon>
        <taxon>Hypocreomycetidae</taxon>
        <taxon>Hypocreales</taxon>
        <taxon>Clavicipitaceae</taxon>
        <taxon>Metarhizium</taxon>
    </lineage>
</organism>
<dbReference type="SUPFAM" id="SSF52540">
    <property type="entry name" value="P-loop containing nucleoside triphosphate hydrolases"/>
    <property type="match status" value="1"/>
</dbReference>
<evidence type="ECO:0000313" key="6">
    <source>
        <dbReference type="Proteomes" id="UP000317257"/>
    </source>
</evidence>
<dbReference type="InterPro" id="IPR020850">
    <property type="entry name" value="GED_dom"/>
</dbReference>
<evidence type="ECO:0000313" key="5">
    <source>
        <dbReference type="EMBL" id="TWU70364.1"/>
    </source>
</evidence>
<dbReference type="InterPro" id="IPR030381">
    <property type="entry name" value="G_DYNAMIN_dom"/>
</dbReference>
<keyword evidence="1" id="KW-0547">Nucleotide-binding</keyword>
<dbReference type="GO" id="GO:0000266">
    <property type="term" value="P:mitochondrial fission"/>
    <property type="evidence" value="ECO:0007669"/>
    <property type="project" value="TreeGrafter"/>
</dbReference>
<dbReference type="Gene3D" id="3.40.50.300">
    <property type="entry name" value="P-loop containing nucleotide triphosphate hydrolases"/>
    <property type="match status" value="1"/>
</dbReference>
<name>A0A5C6FYZ7_METRR</name>
<keyword evidence="2" id="KW-0342">GTP-binding</keyword>
<dbReference type="InterPro" id="IPR000375">
    <property type="entry name" value="Dynamin_stalk"/>
</dbReference>
<dbReference type="Gene3D" id="1.20.120.1240">
    <property type="entry name" value="Dynamin, middle domain"/>
    <property type="match status" value="1"/>
</dbReference>
<dbReference type="Pfam" id="PF00350">
    <property type="entry name" value="Dynamin_N"/>
    <property type="match status" value="1"/>
</dbReference>
<dbReference type="GO" id="GO:0008017">
    <property type="term" value="F:microtubule binding"/>
    <property type="evidence" value="ECO:0007669"/>
    <property type="project" value="TreeGrafter"/>
</dbReference>
<dbReference type="GO" id="GO:0005874">
    <property type="term" value="C:microtubule"/>
    <property type="evidence" value="ECO:0007669"/>
    <property type="project" value="TreeGrafter"/>
</dbReference>
<dbReference type="InterPro" id="IPR022812">
    <property type="entry name" value="Dynamin"/>
</dbReference>
<dbReference type="CDD" id="cd08771">
    <property type="entry name" value="DLP_1"/>
    <property type="match status" value="1"/>
</dbReference>
<proteinExistence type="predicted"/>
<dbReference type="InterPro" id="IPR027417">
    <property type="entry name" value="P-loop_NTPase"/>
</dbReference>
<dbReference type="PANTHER" id="PTHR11566:SF21">
    <property type="entry name" value="DYNAMIN RELATED PROTEIN 1, ISOFORM A"/>
    <property type="match status" value="1"/>
</dbReference>
<protein>
    <submittedName>
        <fullName evidence="5">Uncharacterized protein</fullName>
    </submittedName>
</protein>
<dbReference type="PROSITE" id="PS51718">
    <property type="entry name" value="G_DYNAMIN_2"/>
    <property type="match status" value="1"/>
</dbReference>
<reference evidence="6" key="1">
    <citation type="submission" date="2018-12" db="EMBL/GenBank/DDBJ databases">
        <title>The complete genome of Metarhizium rileyi, a key fungal pathogen of Lepidoptera.</title>
        <authorList>
            <person name="Binneck E."/>
            <person name="Lastra C.C.L."/>
            <person name="Sosa-Gomez D.R."/>
        </authorList>
    </citation>
    <scope>NUCLEOTIDE SEQUENCE [LARGE SCALE GENOMIC DNA]</scope>
    <source>
        <strain evidence="6">Cep018-CH2</strain>
    </source>
</reference>
<dbReference type="PANTHER" id="PTHR11566">
    <property type="entry name" value="DYNAMIN"/>
    <property type="match status" value="1"/>
</dbReference>
<evidence type="ECO:0000259" key="4">
    <source>
        <dbReference type="PROSITE" id="PS51718"/>
    </source>
</evidence>
<dbReference type="Pfam" id="PF01031">
    <property type="entry name" value="Dynamin_M"/>
    <property type="match status" value="1"/>
</dbReference>
<dbReference type="EMBL" id="SBHS01000149">
    <property type="protein sequence ID" value="TWU70364.1"/>
    <property type="molecule type" value="Genomic_DNA"/>
</dbReference>
<dbReference type="GO" id="GO:0006897">
    <property type="term" value="P:endocytosis"/>
    <property type="evidence" value="ECO:0007669"/>
    <property type="project" value="TreeGrafter"/>
</dbReference>
<dbReference type="GO" id="GO:0016020">
    <property type="term" value="C:membrane"/>
    <property type="evidence" value="ECO:0007669"/>
    <property type="project" value="TreeGrafter"/>
</dbReference>
<sequence>MTVEKRTKVRGIQEMDNPERLRYFRIVVVGDQSSGKSSLLEGLTGLSFPIASDLCTRFATQIVLHRTAGEKTSVKASIVPGPSSLDDEEQKRLLLEFEMQMDAEELNRSKFAWILDEAAEYMGLPNSDDQDIENLAKRFSDDILRIEISGPDQHHLSVVDVPGLFHNPTKYQTREDLSVIRGLIETYTTDARTIILAVMDARNNLANQEVFKLARAADPAGNRTVGIITKCDALQPGDEDGVLKIAQNNVEHLQHGWFVVRNRSTKEIQEGVTIVQRHENESQFFQRAPWNALSKDRVGVKALKPFLGQLLYEHIRREFPALVREIEDLYRETQRKVEALGASRQTAAEQRQYLTRMANRYQRNVEDALKGNYAADLDVKSKLKLRMHLRDLAEQFEKDLRSKGHTLPFQQADGSVDADYLGQDDNLEVPDIMQWIHQRYRDSRGAELPGTVNPALLVGLFRQQTVQWEHIAGSYLDQVVQLIAEYSQLESRRTEEDEAVRVSLESIVISRIESTKASATSQLKDMLYDERGGILQTVNHYFAETLEKIRQERVIARLQALGFYDGMSPPVDFGKLTSAIHLSNEDQAVLDIHDVLKAYYKVAIKRFADYVVVSVAERLLGDQGALKFFSSEHVGSLSDAQLAEMAAESYTTSSARVDLEHRCERYRKALRVAKSV</sequence>
<dbReference type="InterPro" id="IPR001401">
    <property type="entry name" value="Dynamin_GTPase"/>
</dbReference>
<feature type="domain" description="Dynamin-type G" evidence="4">
    <location>
        <begin position="20"/>
        <end position="320"/>
    </location>
</feature>
<comment type="caution">
    <text evidence="5">The sequence shown here is derived from an EMBL/GenBank/DDBJ whole genome shotgun (WGS) entry which is preliminary data.</text>
</comment>
<dbReference type="GO" id="GO:0005739">
    <property type="term" value="C:mitochondrion"/>
    <property type="evidence" value="ECO:0007669"/>
    <property type="project" value="TreeGrafter"/>
</dbReference>
<accession>A0A5C6FYZ7</accession>
<dbReference type="PROSITE" id="PS51388">
    <property type="entry name" value="GED"/>
    <property type="match status" value="1"/>
</dbReference>